<dbReference type="RefSeq" id="WP_130504194.1">
    <property type="nucleotide sequence ID" value="NZ_POQT01000006.1"/>
</dbReference>
<dbReference type="Gene3D" id="2.30.30.100">
    <property type="match status" value="1"/>
</dbReference>
<dbReference type="AlphaFoldDB" id="A0A4V2G248"/>
<keyword evidence="1" id="KW-0436">Ligase</keyword>
<name>A0A4V2G248_9ACTN</name>
<comment type="caution">
    <text evidence="1">The sequence shown here is derived from an EMBL/GenBank/DDBJ whole genome shotgun (WGS) entry which is preliminary data.</text>
</comment>
<dbReference type="Proteomes" id="UP000292507">
    <property type="component" value="Unassembled WGS sequence"/>
</dbReference>
<keyword evidence="2" id="KW-1185">Reference proteome</keyword>
<accession>A0A4V2G248</accession>
<dbReference type="GO" id="GO:0016874">
    <property type="term" value="F:ligase activity"/>
    <property type="evidence" value="ECO:0007669"/>
    <property type="project" value="UniProtKB-KW"/>
</dbReference>
<organism evidence="1 2">
    <name type="scientific">Blastococcus saxobsidens</name>
    <dbReference type="NCBI Taxonomy" id="138336"/>
    <lineage>
        <taxon>Bacteria</taxon>
        <taxon>Bacillati</taxon>
        <taxon>Actinomycetota</taxon>
        <taxon>Actinomycetes</taxon>
        <taxon>Geodermatophilales</taxon>
        <taxon>Geodermatophilaceae</taxon>
        <taxon>Blastococcus</taxon>
    </lineage>
</organism>
<reference evidence="1 2" key="1">
    <citation type="submission" date="2019-02" db="EMBL/GenBank/DDBJ databases">
        <title>Sequencing the genomes of 1000 actinobacteria strains.</title>
        <authorList>
            <person name="Klenk H.-P."/>
        </authorList>
    </citation>
    <scope>NUCLEOTIDE SEQUENCE [LARGE SCALE GENOMIC DNA]</scope>
    <source>
        <strain evidence="1 2">DSM 44509</strain>
    </source>
</reference>
<sequence>MSTPSSTDLAQEVVAAALRDRPVRCYPALLSTEAEAMAWARSGGPAGAVVVADYQAAPRGRAGWPWQVRPGRGLGVSVLLRPELPAEREGWPYLPGSLALADALARPDAVLEWPDAVLEQGSGRVLAQLGVHGEVGDGSVDWATVNVLLEDAAPPRAPLLAALVAALDHRLGRPADEVLGEYRSACATLGRAVRARLLPLGPDGPEVVGKAVDVLADGALVIATRNGRRVAVPPQNLGLLEAPAAPAQVPPDVLGRPVG</sequence>
<dbReference type="Gene3D" id="3.30.930.10">
    <property type="entry name" value="Bira Bifunctional Protein, Domain 2"/>
    <property type="match status" value="1"/>
</dbReference>
<dbReference type="InterPro" id="IPR045864">
    <property type="entry name" value="aa-tRNA-synth_II/BPL/LPL"/>
</dbReference>
<dbReference type="SUPFAM" id="SSF55681">
    <property type="entry name" value="Class II aaRS and biotin synthetases"/>
    <property type="match status" value="1"/>
</dbReference>
<protein>
    <submittedName>
        <fullName evidence="1">BirA family biotin operon repressor/biotin-[acetyl-CoA-carboxylase] ligase</fullName>
    </submittedName>
</protein>
<evidence type="ECO:0000313" key="2">
    <source>
        <dbReference type="Proteomes" id="UP000292507"/>
    </source>
</evidence>
<proteinExistence type="predicted"/>
<evidence type="ECO:0000313" key="1">
    <source>
        <dbReference type="EMBL" id="RZU31786.1"/>
    </source>
</evidence>
<gene>
    <name evidence="1" type="ORF">BKA19_1467</name>
</gene>
<dbReference type="EMBL" id="SHKV01000001">
    <property type="protein sequence ID" value="RZU31786.1"/>
    <property type="molecule type" value="Genomic_DNA"/>
</dbReference>
<dbReference type="OrthoDB" id="9807064at2"/>